<sequence length="490" mass="52394">MLIIDRRRFFTSILATLLASKARAEDPPVAYFGNIATRCRHNNSHSAAASKKWVASTSYHAIRDNARSGVQLMFGNFSNDVLNTEAAWGAGTIKASIRRLRDGAESVNAEGETILPNGNKYLHFPTVDIRDGDEVLVNILQKNDNGPVYTQFQSDYCAHPLDGYLSGTGTPFDPTQGTSAPANVITVFPRAVLAMTCKPSVLFVGSSSIEGGQEGRTDYSGDTGLGPRSVGRLMGYTSIANAGSLLGHLMAASRKYRDEILPHVSHVWQGYGTNDLATGDTPAQMALRDTDYAAACRLVNPSLSMIKPTLQPYNTSTDGWATLANQTGWEGSGTNGKLRLYLNLIRSGLAGYDVIMEMADIIDPFRIGKFIVTRNSNDAMRSTVCTFSGSQIGTTLTVLSVVNGSLSIGDPVISQLSGPYGADNLEPSSVVLDQLTGVAGGIGTYRLNKAKTVSTRTMYVGGFATADGLHVTAAVSEMVRDRLNIAAINR</sequence>
<accession>A0A7W9Y2Y9</accession>
<proteinExistence type="predicted"/>
<comment type="caution">
    <text evidence="1">The sequence shown here is derived from an EMBL/GenBank/DDBJ whole genome shotgun (WGS) entry which is preliminary data.</text>
</comment>
<protein>
    <submittedName>
        <fullName evidence="1">Uncharacterized protein</fullName>
    </submittedName>
</protein>
<dbReference type="AlphaFoldDB" id="A0A7W9Y2Y9"/>
<organism evidence="1 2">
    <name type="scientific">Rhizobium wenxiniae</name>
    <dbReference type="NCBI Taxonomy" id="1737357"/>
    <lineage>
        <taxon>Bacteria</taxon>
        <taxon>Pseudomonadati</taxon>
        <taxon>Pseudomonadota</taxon>
        <taxon>Alphaproteobacteria</taxon>
        <taxon>Hyphomicrobiales</taxon>
        <taxon>Rhizobiaceae</taxon>
        <taxon>Rhizobium/Agrobacterium group</taxon>
        <taxon>Rhizobium</taxon>
    </lineage>
</organism>
<reference evidence="1 2" key="1">
    <citation type="submission" date="2020-08" db="EMBL/GenBank/DDBJ databases">
        <title>Genomic Encyclopedia of Type Strains, Phase IV (KMG-IV): sequencing the most valuable type-strain genomes for metagenomic binning, comparative biology and taxonomic classification.</title>
        <authorList>
            <person name="Goeker M."/>
        </authorList>
    </citation>
    <scope>NUCLEOTIDE SEQUENCE [LARGE SCALE GENOMIC DNA]</scope>
    <source>
        <strain evidence="1 2">DSM 100734</strain>
    </source>
</reference>
<gene>
    <name evidence="1" type="ORF">HNQ72_000854</name>
</gene>
<keyword evidence="2" id="KW-1185">Reference proteome</keyword>
<evidence type="ECO:0000313" key="1">
    <source>
        <dbReference type="EMBL" id="MBB6161057.1"/>
    </source>
</evidence>
<dbReference type="RefSeq" id="WP_183989834.1">
    <property type="nucleotide sequence ID" value="NZ_BMHW01000001.1"/>
</dbReference>
<dbReference type="Proteomes" id="UP000547879">
    <property type="component" value="Unassembled WGS sequence"/>
</dbReference>
<evidence type="ECO:0000313" key="2">
    <source>
        <dbReference type="Proteomes" id="UP000547879"/>
    </source>
</evidence>
<name>A0A7W9Y2Y9_9HYPH</name>
<dbReference type="EMBL" id="JACHEG010000001">
    <property type="protein sequence ID" value="MBB6161057.1"/>
    <property type="molecule type" value="Genomic_DNA"/>
</dbReference>